<dbReference type="AlphaFoldDB" id="A0A8H5D422"/>
<proteinExistence type="predicted"/>
<accession>A0A8H5D422</accession>
<dbReference type="Proteomes" id="UP000559027">
    <property type="component" value="Unassembled WGS sequence"/>
</dbReference>
<dbReference type="PANTHER" id="PTHR43194">
    <property type="entry name" value="HYDROLASE ALPHA/BETA FOLD FAMILY"/>
    <property type="match status" value="1"/>
</dbReference>
<evidence type="ECO:0000259" key="1">
    <source>
        <dbReference type="Pfam" id="PF12697"/>
    </source>
</evidence>
<dbReference type="InterPro" id="IPR050228">
    <property type="entry name" value="Carboxylesterase_BioH"/>
</dbReference>
<dbReference type="InterPro" id="IPR000073">
    <property type="entry name" value="AB_hydrolase_1"/>
</dbReference>
<dbReference type="Pfam" id="PF12697">
    <property type="entry name" value="Abhydrolase_6"/>
    <property type="match status" value="1"/>
</dbReference>
<dbReference type="InterPro" id="IPR029058">
    <property type="entry name" value="AB_hydrolase_fold"/>
</dbReference>
<comment type="caution">
    <text evidence="2">The sequence shown here is derived from an EMBL/GenBank/DDBJ whole genome shotgun (WGS) entry which is preliminary data.</text>
</comment>
<organism evidence="2 3">
    <name type="scientific">Leucocoprinus leucothites</name>
    <dbReference type="NCBI Taxonomy" id="201217"/>
    <lineage>
        <taxon>Eukaryota</taxon>
        <taxon>Fungi</taxon>
        <taxon>Dikarya</taxon>
        <taxon>Basidiomycota</taxon>
        <taxon>Agaricomycotina</taxon>
        <taxon>Agaricomycetes</taxon>
        <taxon>Agaricomycetidae</taxon>
        <taxon>Agaricales</taxon>
        <taxon>Agaricineae</taxon>
        <taxon>Agaricaceae</taxon>
        <taxon>Leucocoprinus</taxon>
    </lineage>
</organism>
<dbReference type="PANTHER" id="PTHR43194:SF2">
    <property type="entry name" value="PEROXISOMAL MEMBRANE PROTEIN LPX1"/>
    <property type="match status" value="1"/>
</dbReference>
<dbReference type="Gene3D" id="3.40.50.1820">
    <property type="entry name" value="alpha/beta hydrolase"/>
    <property type="match status" value="1"/>
</dbReference>
<reference evidence="2 3" key="1">
    <citation type="journal article" date="2020" name="ISME J.">
        <title>Uncovering the hidden diversity of litter-decomposition mechanisms in mushroom-forming fungi.</title>
        <authorList>
            <person name="Floudas D."/>
            <person name="Bentzer J."/>
            <person name="Ahren D."/>
            <person name="Johansson T."/>
            <person name="Persson P."/>
            <person name="Tunlid A."/>
        </authorList>
    </citation>
    <scope>NUCLEOTIDE SEQUENCE [LARGE SCALE GENOMIC DNA]</scope>
    <source>
        <strain evidence="2 3">CBS 146.42</strain>
    </source>
</reference>
<protein>
    <recommendedName>
        <fullName evidence="1">AB hydrolase-1 domain-containing protein</fullName>
    </recommendedName>
</protein>
<evidence type="ECO:0000313" key="2">
    <source>
        <dbReference type="EMBL" id="KAF5352833.1"/>
    </source>
</evidence>
<gene>
    <name evidence="2" type="ORF">D9756_006289</name>
</gene>
<keyword evidence="3" id="KW-1185">Reference proteome</keyword>
<evidence type="ECO:0000313" key="3">
    <source>
        <dbReference type="Proteomes" id="UP000559027"/>
    </source>
</evidence>
<name>A0A8H5D422_9AGAR</name>
<sequence length="343" mass="38897">MALQIQPFVFDCPSRRGSPWPALKMTAKRYRASGISPVDGLTLLFFHCIGSHKEQWEPVIAYLFSQSQPSSLDHFKIREAWSFDWPTHGEAGVLNRELLEQRTDSVSVYDWVPGVVQFLRSRHMQGHRVVLCGHSAGAGTAVHAAAEFYPNLASAGITRLILIESTLITRELFNENFEDRMSQMEFAITATSSRKDRWKSRQDASLYFQKRFPWSMWDPRALRSYVEHGLYDLEDGTVALKCDKKREAEGYPDVDPHFEGTIRLGELCHAIPVHVVWGTRNDLVPDFIQDALSDASEGRPMTSVTKVKRAGHLIVQEQPIGLAQAIRDILETIPSFSVERSKL</sequence>
<dbReference type="EMBL" id="JAACJO010000011">
    <property type="protein sequence ID" value="KAF5352833.1"/>
    <property type="molecule type" value="Genomic_DNA"/>
</dbReference>
<dbReference type="OrthoDB" id="94039at2759"/>
<feature type="domain" description="AB hydrolase-1" evidence="1">
    <location>
        <begin position="43"/>
        <end position="324"/>
    </location>
</feature>
<dbReference type="SUPFAM" id="SSF53474">
    <property type="entry name" value="alpha/beta-Hydrolases"/>
    <property type="match status" value="1"/>
</dbReference>